<dbReference type="RefSeq" id="WP_114984844.1">
    <property type="nucleotide sequence ID" value="NZ_CP027806.1"/>
</dbReference>
<dbReference type="Proteomes" id="UP000254808">
    <property type="component" value="Chromosome"/>
</dbReference>
<dbReference type="OrthoDB" id="6315394at2"/>
<organism evidence="2 3">
    <name type="scientific">Cyclonatronum proteinivorum</name>
    <dbReference type="NCBI Taxonomy" id="1457365"/>
    <lineage>
        <taxon>Bacteria</taxon>
        <taxon>Pseudomonadati</taxon>
        <taxon>Balneolota</taxon>
        <taxon>Balneolia</taxon>
        <taxon>Balneolales</taxon>
        <taxon>Cyclonatronaceae</taxon>
        <taxon>Cyclonatronum</taxon>
    </lineage>
</organism>
<name>A0A345UMI0_9BACT</name>
<dbReference type="Pfam" id="PF14397">
    <property type="entry name" value="ATPgrasp_ST"/>
    <property type="match status" value="1"/>
</dbReference>
<dbReference type="KEGG" id="cprv:CYPRO_2440"/>
<gene>
    <name evidence="2" type="ORF">CYPRO_2440</name>
</gene>
<keyword evidence="3" id="KW-1185">Reference proteome</keyword>
<evidence type="ECO:0000313" key="2">
    <source>
        <dbReference type="EMBL" id="AXJ01682.1"/>
    </source>
</evidence>
<feature type="domain" description="Alpha-L-glutamate ligase-related protein ATP-grasp" evidence="1">
    <location>
        <begin position="86"/>
        <end position="343"/>
    </location>
</feature>
<evidence type="ECO:0000313" key="3">
    <source>
        <dbReference type="Proteomes" id="UP000254808"/>
    </source>
</evidence>
<dbReference type="AlphaFoldDB" id="A0A345UMI0"/>
<reference evidence="2 3" key="1">
    <citation type="submission" date="2018-03" db="EMBL/GenBank/DDBJ databases">
        <title>Phenotypic and genomic properties of Cyclonatronum proteinivorum gen. nov., sp. nov., a haloalkaliphilic bacteroidete from soda lakes possessing Na+-translocating rhodopsin.</title>
        <authorList>
            <person name="Toshchakov S.V."/>
            <person name="Korzhenkov A."/>
            <person name="Samarov N.I."/>
            <person name="Kublanov I.V."/>
            <person name="Muntyan M.S."/>
            <person name="Sorokin D.Y."/>
        </authorList>
    </citation>
    <scope>NUCLEOTIDE SEQUENCE [LARGE SCALE GENOMIC DNA]</scope>
    <source>
        <strain evidence="2 3">Omega</strain>
    </source>
</reference>
<sequence length="363" mass="42384">MIKKSLIVIWNEIWLLIFKTPIYHPRFWEDERDKRTYIKGYGFFRKLNTMLSGFNSDKYILYQFNTNDKKLYLNDIRRRILSERISKKHFYIVHNKIVFEKYFQGVIPTAPKLAFIQRGKFQALKDENQILSKEDLIFVLKSGKELFLKPYDGGSGRGILRVSYSKGTFLVNKEPKVESELMHQIEKLNGYLVEEKFMQKGLSHDIYPDTLNTLRVFTLIDPENGKAFIAAAVHRFGTAKSVYADNWSQGGLSVYVDPETGVMGKGIQYPFDGKLKFVGKHPDTNNQFEGLKIKEWDKVRDVVLKGAEYVSFMPMLGWDVIISDGDIYILEANYNPDVNLLQVHKPLLENPRLKYFYLHHKVI</sequence>
<evidence type="ECO:0000259" key="1">
    <source>
        <dbReference type="Pfam" id="PF14397"/>
    </source>
</evidence>
<accession>A0A345UMI0</accession>
<proteinExistence type="predicted"/>
<dbReference type="InterPro" id="IPR039523">
    <property type="entry name" value="RimK-rel_E_lig_ATP-grasp"/>
</dbReference>
<protein>
    <submittedName>
        <fullName evidence="2">Sugar-transfer associated ATP-grasp</fullName>
    </submittedName>
</protein>
<dbReference type="EMBL" id="CP027806">
    <property type="protein sequence ID" value="AXJ01682.1"/>
    <property type="molecule type" value="Genomic_DNA"/>
</dbReference>
<dbReference type="SUPFAM" id="SSF56059">
    <property type="entry name" value="Glutathione synthetase ATP-binding domain-like"/>
    <property type="match status" value="1"/>
</dbReference>